<dbReference type="EMBL" id="LUKF01000016">
    <property type="protein sequence ID" value="KYG61927.1"/>
    <property type="molecule type" value="Genomic_DNA"/>
</dbReference>
<dbReference type="SUPFAM" id="SSF69118">
    <property type="entry name" value="AhpD-like"/>
    <property type="match status" value="1"/>
</dbReference>
<organism evidence="2 3">
    <name type="scientific">Bdellovibrio bacteriovorus</name>
    <dbReference type="NCBI Taxonomy" id="959"/>
    <lineage>
        <taxon>Bacteria</taxon>
        <taxon>Pseudomonadati</taxon>
        <taxon>Bdellovibrionota</taxon>
        <taxon>Bdellovibrionia</taxon>
        <taxon>Bdellovibrionales</taxon>
        <taxon>Pseudobdellovibrionaceae</taxon>
        <taxon>Bdellovibrio</taxon>
    </lineage>
</organism>
<dbReference type="Proteomes" id="UP000075391">
    <property type="component" value="Unassembled WGS sequence"/>
</dbReference>
<dbReference type="InterPro" id="IPR029032">
    <property type="entry name" value="AhpD-like"/>
</dbReference>
<dbReference type="AlphaFoldDB" id="A0A150WFM4"/>
<dbReference type="InterPro" id="IPR003779">
    <property type="entry name" value="CMD-like"/>
</dbReference>
<dbReference type="PANTHER" id="PTHR34846">
    <property type="entry name" value="4-CARBOXYMUCONOLACTONE DECARBOXYLASE FAMILY PROTEIN (AFU_ORTHOLOGUE AFUA_6G11590)"/>
    <property type="match status" value="1"/>
</dbReference>
<keyword evidence="2" id="KW-0560">Oxidoreductase</keyword>
<gene>
    <name evidence="2" type="ORF">AZI85_06875</name>
</gene>
<protein>
    <submittedName>
        <fullName evidence="2">Alkylhydroperoxidase</fullName>
    </submittedName>
</protein>
<name>A0A150WFM4_BDEBC</name>
<sequence>MSQRINYNQQSGPAVQSLMGLEAYLKTTSLEKNLIHMVKIRVSQLNGCAFCVDMHHKEAKIDGEKELRLYHLTVWHESPHFENRERAALRWAELLTRIPHEGVSDEEFKKVREFFSEKEVSDLTMAIVSINAWNRLGVAFRSTPGAMDKLFGLDKAGLS</sequence>
<dbReference type="OrthoDB" id="9801997at2"/>
<proteinExistence type="predicted"/>
<evidence type="ECO:0000313" key="2">
    <source>
        <dbReference type="EMBL" id="KYG61927.1"/>
    </source>
</evidence>
<keyword evidence="2" id="KW-0575">Peroxidase</keyword>
<reference evidence="2 3" key="1">
    <citation type="submission" date="2016-03" db="EMBL/GenBank/DDBJ databases">
        <authorList>
            <person name="Ploux O."/>
        </authorList>
    </citation>
    <scope>NUCLEOTIDE SEQUENCE [LARGE SCALE GENOMIC DNA]</scope>
    <source>
        <strain evidence="2 3">BER2</strain>
    </source>
</reference>
<evidence type="ECO:0000313" key="3">
    <source>
        <dbReference type="Proteomes" id="UP000075391"/>
    </source>
</evidence>
<dbReference type="Pfam" id="PF02627">
    <property type="entry name" value="CMD"/>
    <property type="match status" value="1"/>
</dbReference>
<dbReference type="PANTHER" id="PTHR34846:SF10">
    <property type="entry name" value="CYTOPLASMIC PROTEIN"/>
    <property type="match status" value="1"/>
</dbReference>
<dbReference type="GO" id="GO:0051920">
    <property type="term" value="F:peroxiredoxin activity"/>
    <property type="evidence" value="ECO:0007669"/>
    <property type="project" value="InterPro"/>
</dbReference>
<comment type="caution">
    <text evidence="2">The sequence shown here is derived from an EMBL/GenBank/DDBJ whole genome shotgun (WGS) entry which is preliminary data.</text>
</comment>
<evidence type="ECO:0000259" key="1">
    <source>
        <dbReference type="Pfam" id="PF02627"/>
    </source>
</evidence>
<feature type="domain" description="Carboxymuconolactone decarboxylase-like" evidence="1">
    <location>
        <begin position="21"/>
        <end position="93"/>
    </location>
</feature>
<dbReference type="InterPro" id="IPR004675">
    <property type="entry name" value="AhpD_core"/>
</dbReference>
<accession>A0A150WFM4</accession>
<dbReference type="RefSeq" id="WP_063244072.1">
    <property type="nucleotide sequence ID" value="NZ_LUKF01000016.1"/>
</dbReference>
<dbReference type="NCBIfam" id="TIGR00778">
    <property type="entry name" value="ahpD_dom"/>
    <property type="match status" value="1"/>
</dbReference>
<dbReference type="Gene3D" id="1.20.1290.10">
    <property type="entry name" value="AhpD-like"/>
    <property type="match status" value="1"/>
</dbReference>